<comment type="subcellular location">
    <subcellularLocation>
        <location evidence="1 7">Cell membrane</location>
        <topology evidence="1 7">Multi-pass membrane protein</topology>
    </subcellularLocation>
</comment>
<dbReference type="Gene3D" id="1.10.3720.10">
    <property type="entry name" value="MetI-like"/>
    <property type="match status" value="1"/>
</dbReference>
<accession>A0A095AXK9</accession>
<evidence type="ECO:0000256" key="2">
    <source>
        <dbReference type="ARBA" id="ARBA00022448"/>
    </source>
</evidence>
<reference evidence="9 10" key="1">
    <citation type="submission" date="2014-06" db="EMBL/GenBank/DDBJ databases">
        <title>Functional and comparative genomic analyses of the Drosophila gut microbiota identify candidate symbiosis factors.</title>
        <authorList>
            <person name="Newell P.D."/>
            <person name="Chaston J.M."/>
            <person name="Douglas A.E."/>
        </authorList>
    </citation>
    <scope>NUCLEOTIDE SEQUENCE [LARGE SCALE GENOMIC DNA]</scope>
    <source>
        <strain evidence="9 10">DmCS_006</strain>
    </source>
</reference>
<dbReference type="Pfam" id="PF19300">
    <property type="entry name" value="BPD_transp_1_N"/>
    <property type="match status" value="1"/>
</dbReference>
<keyword evidence="10" id="KW-1185">Reference proteome</keyword>
<evidence type="ECO:0000256" key="6">
    <source>
        <dbReference type="ARBA" id="ARBA00023136"/>
    </source>
</evidence>
<feature type="transmembrane region" description="Helical" evidence="7">
    <location>
        <begin position="103"/>
        <end position="126"/>
    </location>
</feature>
<keyword evidence="6 7" id="KW-0472">Membrane</keyword>
<dbReference type="CDD" id="cd06261">
    <property type="entry name" value="TM_PBP2"/>
    <property type="match status" value="1"/>
</dbReference>
<gene>
    <name evidence="9" type="ORF">AtDm6_2796</name>
</gene>
<evidence type="ECO:0000256" key="7">
    <source>
        <dbReference type="RuleBase" id="RU363032"/>
    </source>
</evidence>
<feature type="transmembrane region" description="Helical" evidence="7">
    <location>
        <begin position="285"/>
        <end position="310"/>
    </location>
</feature>
<organism evidence="9 10">
    <name type="scientific">Acetobacter tropicalis</name>
    <dbReference type="NCBI Taxonomy" id="104102"/>
    <lineage>
        <taxon>Bacteria</taxon>
        <taxon>Pseudomonadati</taxon>
        <taxon>Pseudomonadota</taxon>
        <taxon>Alphaproteobacteria</taxon>
        <taxon>Acetobacterales</taxon>
        <taxon>Acetobacteraceae</taxon>
        <taxon>Acetobacter</taxon>
    </lineage>
</organism>
<evidence type="ECO:0000313" key="10">
    <source>
        <dbReference type="Proteomes" id="UP000029448"/>
    </source>
</evidence>
<dbReference type="PATRIC" id="fig|104102.7.peg.2761"/>
<feature type="transmembrane region" description="Helical" evidence="7">
    <location>
        <begin position="9"/>
        <end position="30"/>
    </location>
</feature>
<evidence type="ECO:0000313" key="9">
    <source>
        <dbReference type="EMBL" id="KGB21488.1"/>
    </source>
</evidence>
<feature type="transmembrane region" description="Helical" evidence="7">
    <location>
        <begin position="138"/>
        <end position="161"/>
    </location>
</feature>
<dbReference type="InterPro" id="IPR045621">
    <property type="entry name" value="BPD_transp_1_N"/>
</dbReference>
<dbReference type="Pfam" id="PF00528">
    <property type="entry name" value="BPD_transp_1"/>
    <property type="match status" value="1"/>
</dbReference>
<dbReference type="STRING" id="104102.AtDm6_2796"/>
<evidence type="ECO:0000256" key="5">
    <source>
        <dbReference type="ARBA" id="ARBA00022989"/>
    </source>
</evidence>
<keyword evidence="3" id="KW-1003">Cell membrane</keyword>
<keyword evidence="2 7" id="KW-0813">Transport</keyword>
<feature type="transmembrane region" description="Helical" evidence="7">
    <location>
        <begin position="181"/>
        <end position="198"/>
    </location>
</feature>
<keyword evidence="4 7" id="KW-0812">Transmembrane</keyword>
<evidence type="ECO:0000256" key="1">
    <source>
        <dbReference type="ARBA" id="ARBA00004651"/>
    </source>
</evidence>
<protein>
    <submittedName>
        <fullName evidence="9">Peptide ABC transporter, permease protein</fullName>
    </submittedName>
</protein>
<dbReference type="GO" id="GO:0005886">
    <property type="term" value="C:plasma membrane"/>
    <property type="evidence" value="ECO:0007669"/>
    <property type="project" value="UniProtKB-SubCell"/>
</dbReference>
<dbReference type="InterPro" id="IPR000515">
    <property type="entry name" value="MetI-like"/>
</dbReference>
<dbReference type="Proteomes" id="UP000029448">
    <property type="component" value="Unassembled WGS sequence"/>
</dbReference>
<dbReference type="PANTHER" id="PTHR43163">
    <property type="entry name" value="DIPEPTIDE TRANSPORT SYSTEM PERMEASE PROTEIN DPPB-RELATED"/>
    <property type="match status" value="1"/>
</dbReference>
<proteinExistence type="inferred from homology"/>
<dbReference type="SUPFAM" id="SSF161098">
    <property type="entry name" value="MetI-like"/>
    <property type="match status" value="1"/>
</dbReference>
<comment type="similarity">
    <text evidence="7">Belongs to the binding-protein-dependent transport system permease family.</text>
</comment>
<feature type="transmembrane region" description="Helical" evidence="7">
    <location>
        <begin position="243"/>
        <end position="265"/>
    </location>
</feature>
<dbReference type="RefSeq" id="WP_035381637.1">
    <property type="nucleotide sequence ID" value="NZ_JACAOJ010000044.1"/>
</dbReference>
<feature type="domain" description="ABC transmembrane type-1" evidence="8">
    <location>
        <begin position="99"/>
        <end position="304"/>
    </location>
</feature>
<dbReference type="AlphaFoldDB" id="A0A095AXK9"/>
<evidence type="ECO:0000259" key="8">
    <source>
        <dbReference type="PROSITE" id="PS50928"/>
    </source>
</evidence>
<dbReference type="GO" id="GO:0055085">
    <property type="term" value="P:transmembrane transport"/>
    <property type="evidence" value="ECO:0007669"/>
    <property type="project" value="InterPro"/>
</dbReference>
<dbReference type="GeneID" id="89479094"/>
<comment type="caution">
    <text evidence="9">The sequence shown here is derived from an EMBL/GenBank/DDBJ whole genome shotgun (WGS) entry which is preliminary data.</text>
</comment>
<dbReference type="PROSITE" id="PS50928">
    <property type="entry name" value="ABC_TM1"/>
    <property type="match status" value="1"/>
</dbReference>
<dbReference type="InterPro" id="IPR035906">
    <property type="entry name" value="MetI-like_sf"/>
</dbReference>
<keyword evidence="5 7" id="KW-1133">Transmembrane helix</keyword>
<evidence type="ECO:0000256" key="4">
    <source>
        <dbReference type="ARBA" id="ARBA00022692"/>
    </source>
</evidence>
<evidence type="ECO:0000256" key="3">
    <source>
        <dbReference type="ARBA" id="ARBA00022475"/>
    </source>
</evidence>
<name>A0A095AXK9_9PROT</name>
<dbReference type="PANTHER" id="PTHR43163:SF3">
    <property type="entry name" value="PEPTIDE ABC TRANSPORTER PERMEASE PROTEIN"/>
    <property type="match status" value="1"/>
</dbReference>
<sequence>MTARLGEAIALRVGASLVSLVFVVVAVFFITSALPGDVAEALLGQAATPDAIAALRHSLRLDQPVLLRFAGWAGGLLRGDFGTSLVSHQPVLSMVHDRLLHSLLLAGITTLFAVPAALLLGTLSAIFRNTVFDRTISLLTLCVVSVPEFLIATLAVLVFAVELHLLPALASISDIHSIGSFLAAFSMPVATLGCVIVGQMARMTRAVMVNVLSSSWVEMAMLKGISPAFIILRHVLPNVIAPLFNVIALSLSYLLGGVVIVESVFHYPGIASLMVDSVASRDIPLVQTCAIIFCAAYLLLTTLADIVALCSSQERTRA</sequence>
<dbReference type="EMBL" id="JOKM01000099">
    <property type="protein sequence ID" value="KGB21488.1"/>
    <property type="molecule type" value="Genomic_DNA"/>
</dbReference>